<dbReference type="RefSeq" id="WP_341373150.1">
    <property type="nucleotide sequence ID" value="NZ_JBBUTF010000004.1"/>
</dbReference>
<name>A0ABU9B6X3_9BURK</name>
<dbReference type="EMBL" id="JBBUTF010000004">
    <property type="protein sequence ID" value="MEK8025366.1"/>
    <property type="molecule type" value="Genomic_DNA"/>
</dbReference>
<comment type="caution">
    <text evidence="1">The sequence shown here is derived from an EMBL/GenBank/DDBJ whole genome shotgun (WGS) entry which is preliminary data.</text>
</comment>
<dbReference type="Gene3D" id="2.10.70.10">
    <property type="entry name" value="Complement Module, domain 1"/>
    <property type="match status" value="1"/>
</dbReference>
<accession>A0ABU9B6X3</accession>
<evidence type="ECO:0000313" key="1">
    <source>
        <dbReference type="EMBL" id="MEK8025366.1"/>
    </source>
</evidence>
<dbReference type="InterPro" id="IPR019600">
    <property type="entry name" value="Hemin_uptake_protein_HemP"/>
</dbReference>
<reference evidence="1 2" key="1">
    <citation type="submission" date="2024-04" db="EMBL/GenBank/DDBJ databases">
        <title>Novel species of the genus Ideonella isolated from streams.</title>
        <authorList>
            <person name="Lu H."/>
        </authorList>
    </citation>
    <scope>NUCLEOTIDE SEQUENCE [LARGE SCALE GENOMIC DNA]</scope>
    <source>
        <strain evidence="1 2">BYS139W</strain>
    </source>
</reference>
<dbReference type="Proteomes" id="UP001368500">
    <property type="component" value="Unassembled WGS sequence"/>
</dbReference>
<protein>
    <submittedName>
        <fullName evidence="1">Hemin uptake protein HemP</fullName>
    </submittedName>
</protein>
<organism evidence="1 2">
    <name type="scientific">Pseudaquabacterium rugosum</name>
    <dbReference type="NCBI Taxonomy" id="2984194"/>
    <lineage>
        <taxon>Bacteria</taxon>
        <taxon>Pseudomonadati</taxon>
        <taxon>Pseudomonadota</taxon>
        <taxon>Betaproteobacteria</taxon>
        <taxon>Burkholderiales</taxon>
        <taxon>Sphaerotilaceae</taxon>
        <taxon>Pseudaquabacterium</taxon>
    </lineage>
</organism>
<proteinExistence type="predicted"/>
<evidence type="ECO:0000313" key="2">
    <source>
        <dbReference type="Proteomes" id="UP001368500"/>
    </source>
</evidence>
<gene>
    <name evidence="1" type="ORF">AACH11_05270</name>
</gene>
<sequence length="84" mass="9061">MSVAMALSGSTAELPLDSSVVREPSSQAALPSAARPAIEVPDLAAMRRYSSRQLLGRDKEVLIEHQGSVYRLRQTALGKLILTK</sequence>
<keyword evidence="2" id="KW-1185">Reference proteome</keyword>
<dbReference type="Pfam" id="PF10636">
    <property type="entry name" value="hemP"/>
    <property type="match status" value="1"/>
</dbReference>